<sequence>MADYHIKEVLCCHICYSQRINHICNLSCFYVCILLLIHQYFQWWFITWIFHYLYNVSSFFRLYLMKMQILKLLSNILLSIDHYKKVEILIPRHLWSGFGNLYFKEQSL</sequence>
<evidence type="ECO:0000256" key="1">
    <source>
        <dbReference type="SAM" id="Phobius"/>
    </source>
</evidence>
<feature type="transmembrane region" description="Helical" evidence="1">
    <location>
        <begin position="20"/>
        <end position="37"/>
    </location>
</feature>
<proteinExistence type="predicted"/>
<dbReference type="EMBL" id="CAJJDN010000027">
    <property type="protein sequence ID" value="CAD8071227.1"/>
    <property type="molecule type" value="Genomic_DNA"/>
</dbReference>
<keyword evidence="1" id="KW-0472">Membrane</keyword>
<keyword evidence="3" id="KW-1185">Reference proteome</keyword>
<gene>
    <name evidence="2" type="ORF">PSON_ATCC_30995.1.T0270417</name>
</gene>
<reference evidence="2" key="1">
    <citation type="submission" date="2021-01" db="EMBL/GenBank/DDBJ databases">
        <authorList>
            <consortium name="Genoscope - CEA"/>
            <person name="William W."/>
        </authorList>
    </citation>
    <scope>NUCLEOTIDE SEQUENCE</scope>
</reference>
<dbReference type="Proteomes" id="UP000692954">
    <property type="component" value="Unassembled WGS sequence"/>
</dbReference>
<accession>A0A8S1LUT3</accession>
<feature type="transmembrane region" description="Helical" evidence="1">
    <location>
        <begin position="43"/>
        <end position="64"/>
    </location>
</feature>
<keyword evidence="1" id="KW-0812">Transmembrane</keyword>
<protein>
    <submittedName>
        <fullName evidence="2">Uncharacterized protein</fullName>
    </submittedName>
</protein>
<evidence type="ECO:0000313" key="3">
    <source>
        <dbReference type="Proteomes" id="UP000692954"/>
    </source>
</evidence>
<keyword evidence="1" id="KW-1133">Transmembrane helix</keyword>
<dbReference type="AlphaFoldDB" id="A0A8S1LUT3"/>
<evidence type="ECO:0000313" key="2">
    <source>
        <dbReference type="EMBL" id="CAD8071227.1"/>
    </source>
</evidence>
<name>A0A8S1LUT3_9CILI</name>
<organism evidence="2 3">
    <name type="scientific">Paramecium sonneborni</name>
    <dbReference type="NCBI Taxonomy" id="65129"/>
    <lineage>
        <taxon>Eukaryota</taxon>
        <taxon>Sar</taxon>
        <taxon>Alveolata</taxon>
        <taxon>Ciliophora</taxon>
        <taxon>Intramacronucleata</taxon>
        <taxon>Oligohymenophorea</taxon>
        <taxon>Peniculida</taxon>
        <taxon>Parameciidae</taxon>
        <taxon>Paramecium</taxon>
    </lineage>
</organism>
<comment type="caution">
    <text evidence="2">The sequence shown here is derived from an EMBL/GenBank/DDBJ whole genome shotgun (WGS) entry which is preliminary data.</text>
</comment>